<dbReference type="PROSITE" id="PS00627">
    <property type="entry name" value="GHMP_KINASES_ATP"/>
    <property type="match status" value="1"/>
</dbReference>
<dbReference type="Gene3D" id="3.30.230.10">
    <property type="match status" value="1"/>
</dbReference>
<dbReference type="PANTHER" id="PTHR10457:SF7">
    <property type="entry name" value="GALACTOKINASE-RELATED"/>
    <property type="match status" value="1"/>
</dbReference>
<keyword evidence="2" id="KW-0808">Transferase</keyword>
<dbReference type="GO" id="GO:0006012">
    <property type="term" value="P:galactose metabolic process"/>
    <property type="evidence" value="ECO:0007669"/>
    <property type="project" value="TreeGrafter"/>
</dbReference>
<comment type="caution">
    <text evidence="7">The sequence shown here is derived from an EMBL/GenBank/DDBJ whole genome shotgun (WGS) entry which is preliminary data.</text>
</comment>
<dbReference type="PRINTS" id="PR00959">
    <property type="entry name" value="MEVGALKINASE"/>
</dbReference>
<protein>
    <recommendedName>
        <fullName evidence="6">GHMP kinase N-terminal domain-containing protein</fullName>
    </recommendedName>
</protein>
<dbReference type="Proteomes" id="UP000722791">
    <property type="component" value="Unassembled WGS sequence"/>
</dbReference>
<dbReference type="Pfam" id="PF00288">
    <property type="entry name" value="GHMP_kinases_N"/>
    <property type="match status" value="1"/>
</dbReference>
<comment type="similarity">
    <text evidence="1">Belongs to the GHMP kinase family. GalK subfamily.</text>
</comment>
<dbReference type="AlphaFoldDB" id="A0A8J4GC91"/>
<keyword evidence="4" id="KW-0418">Kinase</keyword>
<dbReference type="GO" id="GO:0005829">
    <property type="term" value="C:cytosol"/>
    <property type="evidence" value="ECO:0007669"/>
    <property type="project" value="TreeGrafter"/>
</dbReference>
<dbReference type="InterPro" id="IPR014721">
    <property type="entry name" value="Ribsml_uS5_D2-typ_fold_subgr"/>
</dbReference>
<feature type="domain" description="GHMP kinase N-terminal" evidence="6">
    <location>
        <begin position="100"/>
        <end position="185"/>
    </location>
</feature>
<organism evidence="7 8">
    <name type="scientific">Volvox reticuliferus</name>
    <dbReference type="NCBI Taxonomy" id="1737510"/>
    <lineage>
        <taxon>Eukaryota</taxon>
        <taxon>Viridiplantae</taxon>
        <taxon>Chlorophyta</taxon>
        <taxon>core chlorophytes</taxon>
        <taxon>Chlorophyceae</taxon>
        <taxon>CS clade</taxon>
        <taxon>Chlamydomonadales</taxon>
        <taxon>Volvocaceae</taxon>
        <taxon>Volvox</taxon>
    </lineage>
</organism>
<gene>
    <name evidence="7" type="ORF">Vretimale_8934</name>
</gene>
<dbReference type="EMBL" id="BNCQ01000016">
    <property type="protein sequence ID" value="GIM04350.1"/>
    <property type="molecule type" value="Genomic_DNA"/>
</dbReference>
<dbReference type="InterPro" id="IPR036554">
    <property type="entry name" value="GHMP_kinase_C_sf"/>
</dbReference>
<evidence type="ECO:0000256" key="4">
    <source>
        <dbReference type="ARBA" id="ARBA00022777"/>
    </source>
</evidence>
<dbReference type="InterPro" id="IPR006203">
    <property type="entry name" value="GHMP_knse_ATP-bd_CS"/>
</dbReference>
<evidence type="ECO:0000259" key="6">
    <source>
        <dbReference type="Pfam" id="PF00288"/>
    </source>
</evidence>
<dbReference type="PANTHER" id="PTHR10457">
    <property type="entry name" value="MEVALONATE KINASE/GALACTOKINASE"/>
    <property type="match status" value="1"/>
</dbReference>
<accession>A0A8J4GC91</accession>
<reference evidence="7" key="1">
    <citation type="journal article" date="2021" name="Proc. Natl. Acad. Sci. U.S.A.">
        <title>Three genomes in the algal genus Volvox reveal the fate of a haploid sex-determining region after a transition to homothallism.</title>
        <authorList>
            <person name="Yamamoto K."/>
            <person name="Hamaji T."/>
            <person name="Kawai-Toyooka H."/>
            <person name="Matsuzaki R."/>
            <person name="Takahashi F."/>
            <person name="Nishimura Y."/>
            <person name="Kawachi M."/>
            <person name="Noguchi H."/>
            <person name="Minakuchi Y."/>
            <person name="Umen J.G."/>
            <person name="Toyoda A."/>
            <person name="Nozaki H."/>
        </authorList>
    </citation>
    <scope>NUCLEOTIDE SEQUENCE</scope>
    <source>
        <strain evidence="7">NIES-3785</strain>
    </source>
</reference>
<sequence length="365" mass="39333">MPVMEDIKSVDLFVSGRLCLFGEHTDWAGEHKGRSESIVEGRTIVVGTQEGLFATAKPLKEKVLRITTTDNHGEKTGPAEFTLEPSELLAVARSGGFFSYVAGTAYRLCVAHELEGGLELNNHTTTLPMSKGLSSSAAICVMVARAFNRVYNLRLSTRGEMEFAYLGEITTPSKCGRMDQACAYGSVPVLMTFDGDILTVDRLQLAVPLHLVLVDLKASKDTTTILKCLQQAYPHPASDLHEGLHRLLGPINHRITSEALQAMATGDVSQLGRLMVAAQQLFDQLAGPLCPEQLTAPVLHKVLSYPAIQELVWGGKGVGSQGDGTAQLLCRGSEEQAKVCAILSADLGLECMPLTVTTPRHGDHK</sequence>
<keyword evidence="5" id="KW-0067">ATP-binding</keyword>
<dbReference type="GO" id="GO:0004335">
    <property type="term" value="F:galactokinase activity"/>
    <property type="evidence" value="ECO:0007669"/>
    <property type="project" value="TreeGrafter"/>
</dbReference>
<evidence type="ECO:0000313" key="8">
    <source>
        <dbReference type="Proteomes" id="UP000722791"/>
    </source>
</evidence>
<dbReference type="GO" id="GO:0005524">
    <property type="term" value="F:ATP binding"/>
    <property type="evidence" value="ECO:0007669"/>
    <property type="project" value="UniProtKB-KW"/>
</dbReference>
<dbReference type="SUPFAM" id="SSF55060">
    <property type="entry name" value="GHMP Kinase, C-terminal domain"/>
    <property type="match status" value="1"/>
</dbReference>
<evidence type="ECO:0000256" key="1">
    <source>
        <dbReference type="ARBA" id="ARBA00006566"/>
    </source>
</evidence>
<evidence type="ECO:0000256" key="3">
    <source>
        <dbReference type="ARBA" id="ARBA00022741"/>
    </source>
</evidence>
<dbReference type="SUPFAM" id="SSF54211">
    <property type="entry name" value="Ribosomal protein S5 domain 2-like"/>
    <property type="match status" value="1"/>
</dbReference>
<proteinExistence type="inferred from homology"/>
<name>A0A8J4GC91_9CHLO</name>
<evidence type="ECO:0000256" key="2">
    <source>
        <dbReference type="ARBA" id="ARBA00022679"/>
    </source>
</evidence>
<evidence type="ECO:0000313" key="7">
    <source>
        <dbReference type="EMBL" id="GIM04350.1"/>
    </source>
</evidence>
<dbReference type="Gene3D" id="3.30.70.890">
    <property type="entry name" value="GHMP kinase, C-terminal domain"/>
    <property type="match status" value="1"/>
</dbReference>
<dbReference type="InterPro" id="IPR006204">
    <property type="entry name" value="GHMP_kinase_N_dom"/>
</dbReference>
<evidence type="ECO:0000256" key="5">
    <source>
        <dbReference type="ARBA" id="ARBA00022840"/>
    </source>
</evidence>
<dbReference type="InterPro" id="IPR020568">
    <property type="entry name" value="Ribosomal_Su5_D2-typ_SF"/>
</dbReference>
<keyword evidence="3" id="KW-0547">Nucleotide-binding</keyword>